<dbReference type="Proteomes" id="UP000031866">
    <property type="component" value="Chromosome"/>
</dbReference>
<evidence type="ECO:0000313" key="3">
    <source>
        <dbReference type="Proteomes" id="UP000031866"/>
    </source>
</evidence>
<evidence type="ECO:0000313" key="2">
    <source>
        <dbReference type="EMBL" id="AMK50380.1"/>
    </source>
</evidence>
<proteinExistence type="predicted"/>
<dbReference type="AlphaFoldDB" id="A0A140DMA9"/>
<accession>A0A140DMA9</accession>
<name>A0A140DMA9_CLOBE</name>
<gene>
    <name evidence="2" type="ORF">LF65_06150</name>
</gene>
<dbReference type="EMBL" id="CP010086">
    <property type="protein sequence ID" value="AMK50380.1"/>
    <property type="molecule type" value="Genomic_DNA"/>
</dbReference>
<dbReference type="RefSeq" id="WP_052482778.1">
    <property type="nucleotide sequence ID" value="NZ_CP010086.2"/>
</dbReference>
<keyword evidence="1" id="KW-1133">Transmembrane helix</keyword>
<sequence length="91" mass="10580">MDILNLIGKNLKKPNVFFRFYARDIVDKIMEFNSYIDVYVIPNSIAIRRNENHIKKNKTKFIISLKEILISSLIMLISALATLFIDKLGYG</sequence>
<feature type="transmembrane region" description="Helical" evidence="1">
    <location>
        <begin position="68"/>
        <end position="85"/>
    </location>
</feature>
<dbReference type="KEGG" id="cbei:LF65_06150"/>
<reference evidence="3" key="1">
    <citation type="submission" date="2014-12" db="EMBL/GenBank/DDBJ databases">
        <title>Genome sequence of Clostridium beijerinckii strain 59B.</title>
        <authorList>
            <person name="Little G.T."/>
            <person name="Minton N.P."/>
        </authorList>
    </citation>
    <scope>NUCLEOTIDE SEQUENCE [LARGE SCALE GENOMIC DNA]</scope>
    <source>
        <strain evidence="3">59B</strain>
    </source>
</reference>
<evidence type="ECO:0000256" key="1">
    <source>
        <dbReference type="SAM" id="Phobius"/>
    </source>
</evidence>
<dbReference type="STRING" id="1520.LF65_06150"/>
<organism evidence="2 3">
    <name type="scientific">Clostridium beijerinckii</name>
    <name type="common">Clostridium MP</name>
    <dbReference type="NCBI Taxonomy" id="1520"/>
    <lineage>
        <taxon>Bacteria</taxon>
        <taxon>Bacillati</taxon>
        <taxon>Bacillota</taxon>
        <taxon>Clostridia</taxon>
        <taxon>Eubacteriales</taxon>
        <taxon>Clostridiaceae</taxon>
        <taxon>Clostridium</taxon>
    </lineage>
</organism>
<keyword evidence="1" id="KW-0472">Membrane</keyword>
<protein>
    <submittedName>
        <fullName evidence="2">Uncharacterized protein</fullName>
    </submittedName>
</protein>
<keyword evidence="1" id="KW-0812">Transmembrane</keyword>